<dbReference type="PANTHER" id="PTHR43540">
    <property type="entry name" value="PEROXYUREIDOACRYLATE/UREIDOACRYLATE AMIDOHYDROLASE-RELATED"/>
    <property type="match status" value="1"/>
</dbReference>
<keyword evidence="5" id="KW-1185">Reference proteome</keyword>
<accession>A0A927H533</accession>
<evidence type="ECO:0000256" key="1">
    <source>
        <dbReference type="ARBA" id="ARBA00006336"/>
    </source>
</evidence>
<organism evidence="4 5">
    <name type="scientific">Paenibacillus arenilitoris</name>
    <dbReference type="NCBI Taxonomy" id="2772299"/>
    <lineage>
        <taxon>Bacteria</taxon>
        <taxon>Bacillati</taxon>
        <taxon>Bacillota</taxon>
        <taxon>Bacilli</taxon>
        <taxon>Bacillales</taxon>
        <taxon>Paenibacillaceae</taxon>
        <taxon>Paenibacillus</taxon>
    </lineage>
</organism>
<evidence type="ECO:0000313" key="4">
    <source>
        <dbReference type="EMBL" id="MBD2869056.1"/>
    </source>
</evidence>
<evidence type="ECO:0000256" key="2">
    <source>
        <dbReference type="ARBA" id="ARBA00022801"/>
    </source>
</evidence>
<dbReference type="InterPro" id="IPR000868">
    <property type="entry name" value="Isochorismatase-like_dom"/>
</dbReference>
<evidence type="ECO:0000313" key="5">
    <source>
        <dbReference type="Proteomes" id="UP000632125"/>
    </source>
</evidence>
<keyword evidence="2 4" id="KW-0378">Hydrolase</keyword>
<dbReference type="EMBL" id="JACXIY010000013">
    <property type="protein sequence ID" value="MBD2869056.1"/>
    <property type="molecule type" value="Genomic_DNA"/>
</dbReference>
<dbReference type="GO" id="GO:0016787">
    <property type="term" value="F:hydrolase activity"/>
    <property type="evidence" value="ECO:0007669"/>
    <property type="project" value="UniProtKB-KW"/>
</dbReference>
<dbReference type="Pfam" id="PF00857">
    <property type="entry name" value="Isochorismatase"/>
    <property type="match status" value="1"/>
</dbReference>
<comment type="similarity">
    <text evidence="1">Belongs to the isochorismatase family.</text>
</comment>
<protein>
    <submittedName>
        <fullName evidence="4">Cysteine hydrolase</fullName>
    </submittedName>
</protein>
<sequence length="172" mass="19068">MRIGLLIVDMQRLFMNEVADKHRVAETCEYINYVSGLLRAAGQPVIHIQDMEGAQHDADPEARSIIPEVVVGPNDLRVEKEYSNAFWKTDLEQMLRDQGVEFVVVSGFSAEYCVTFTANGAAERGFPAAILQRGILSANPDAVSSIYRDRHVVSHSVINYMTSVIGKTIAPE</sequence>
<reference evidence="4" key="1">
    <citation type="submission" date="2020-09" db="EMBL/GenBank/DDBJ databases">
        <title>A novel bacterium of genus Paenibacillus, isolated from South China Sea.</title>
        <authorList>
            <person name="Huang H."/>
            <person name="Mo K."/>
            <person name="Hu Y."/>
        </authorList>
    </citation>
    <scope>NUCLEOTIDE SEQUENCE</scope>
    <source>
        <strain evidence="4">IB182493</strain>
    </source>
</reference>
<dbReference type="RefSeq" id="WP_190860842.1">
    <property type="nucleotide sequence ID" value="NZ_JACXIY010000013.1"/>
</dbReference>
<dbReference type="PANTHER" id="PTHR43540:SF6">
    <property type="entry name" value="ISOCHORISMATASE-LIKE DOMAIN-CONTAINING PROTEIN"/>
    <property type="match status" value="1"/>
</dbReference>
<dbReference type="CDD" id="cd00431">
    <property type="entry name" value="cysteine_hydrolases"/>
    <property type="match status" value="1"/>
</dbReference>
<gene>
    <name evidence="4" type="ORF">IDH41_10735</name>
</gene>
<feature type="domain" description="Isochorismatase-like" evidence="3">
    <location>
        <begin position="5"/>
        <end position="142"/>
    </location>
</feature>
<dbReference type="Proteomes" id="UP000632125">
    <property type="component" value="Unassembled WGS sequence"/>
</dbReference>
<name>A0A927H533_9BACL</name>
<dbReference type="AlphaFoldDB" id="A0A927H533"/>
<dbReference type="InterPro" id="IPR050272">
    <property type="entry name" value="Isochorismatase-like_hydrls"/>
</dbReference>
<evidence type="ECO:0000259" key="3">
    <source>
        <dbReference type="Pfam" id="PF00857"/>
    </source>
</evidence>
<comment type="caution">
    <text evidence="4">The sequence shown here is derived from an EMBL/GenBank/DDBJ whole genome shotgun (WGS) entry which is preliminary data.</text>
</comment>
<dbReference type="Gene3D" id="3.40.50.850">
    <property type="entry name" value="Isochorismatase-like"/>
    <property type="match status" value="1"/>
</dbReference>
<dbReference type="InterPro" id="IPR036380">
    <property type="entry name" value="Isochorismatase-like_sf"/>
</dbReference>
<proteinExistence type="inferred from homology"/>
<dbReference type="SUPFAM" id="SSF52499">
    <property type="entry name" value="Isochorismatase-like hydrolases"/>
    <property type="match status" value="1"/>
</dbReference>